<reference evidence="3 4" key="1">
    <citation type="journal article" date="2014" name="BMC Biol.">
        <title>A comprehensive evaluation of rodent malaria parasite genomes and gene expression.</title>
        <authorList>
            <person name="Otto T.D."/>
            <person name="Bohme U."/>
            <person name="Jackson A.P."/>
            <person name="Hunt M."/>
            <person name="Franke-Fayard B."/>
            <person name="Hoeijmakers W.A."/>
            <person name="Religa A.A."/>
            <person name="Robertson L."/>
            <person name="Sanders M."/>
            <person name="Ogun S.A."/>
            <person name="Cunningham D."/>
            <person name="Erhart A."/>
            <person name="Billker O."/>
            <person name="Khan S.M."/>
            <person name="Stunnenberg H.G."/>
            <person name="Langhorne J."/>
            <person name="Holder A.A."/>
            <person name="Waters A.P."/>
            <person name="Newbold C.I."/>
            <person name="Pain A."/>
            <person name="Berriman M."/>
            <person name="Janse C.J."/>
        </authorList>
    </citation>
    <scope>NUCLEOTIDE SEQUENCE [LARGE SCALE GENOMIC DNA]</scope>
    <source>
        <strain evidence="3 4">AS</strain>
    </source>
</reference>
<dbReference type="AlphaFoldDB" id="A0A077TLJ0"/>
<evidence type="ECO:0000313" key="2">
    <source>
        <dbReference type="EMBL" id="SCN61575.1"/>
    </source>
</evidence>
<dbReference type="Proteomes" id="UP000507163">
    <property type="component" value="Chromosome 11"/>
</dbReference>
<dbReference type="KEGG" id="pcb:PCHAS_1141300"/>
<name>A0A077TLJ0_PLACU</name>
<dbReference type="EMBL" id="LT608177">
    <property type="protein sequence ID" value="SCM24094.1"/>
    <property type="molecule type" value="Genomic_DNA"/>
</dbReference>
<evidence type="ECO:0000313" key="1">
    <source>
        <dbReference type="EMBL" id="SCM24094.1"/>
    </source>
</evidence>
<organism evidence="2 5">
    <name type="scientific">Plasmodium chabaudi chabaudi</name>
    <dbReference type="NCBI Taxonomy" id="31271"/>
    <lineage>
        <taxon>Eukaryota</taxon>
        <taxon>Sar</taxon>
        <taxon>Alveolata</taxon>
        <taxon>Apicomplexa</taxon>
        <taxon>Aconoidasida</taxon>
        <taxon>Haemosporida</taxon>
        <taxon>Plasmodiidae</taxon>
        <taxon>Plasmodium</taxon>
        <taxon>Plasmodium (Vinckeia)</taxon>
    </lineage>
</organism>
<reference evidence="5 6" key="3">
    <citation type="submission" date="2016-08" db="EMBL/GenBank/DDBJ databases">
        <authorList>
            <consortium name="Pathogen Informatics"/>
        </authorList>
    </citation>
    <scope>NUCLEOTIDE SEQUENCE [LARGE SCALE GENOMIC DNA]</scope>
    <source>
        <strain evidence="1 6">AJ</strain>
        <strain evidence="3">AS</strain>
        <strain evidence="2 5">CB</strain>
    </source>
</reference>
<evidence type="ECO:0000313" key="3">
    <source>
        <dbReference type="EMBL" id="VTZ69407.1"/>
    </source>
</evidence>
<dbReference type="GeneID" id="3485113"/>
<dbReference type="EMBL" id="LK022888">
    <property type="protein sequence ID" value="VTZ69407.1"/>
    <property type="molecule type" value="Genomic_DNA"/>
</dbReference>
<evidence type="ECO:0000313" key="4">
    <source>
        <dbReference type="Proteomes" id="UP000071118"/>
    </source>
</evidence>
<protein>
    <submittedName>
        <fullName evidence="2">Uncharacterized protein</fullName>
    </submittedName>
</protein>
<reference evidence="3" key="2">
    <citation type="submission" date="2014-05" db="EMBL/GenBank/DDBJ databases">
        <authorList>
            <person name="Aslett M.A."/>
            <person name="De Silva N."/>
        </authorList>
    </citation>
    <scope>NUCLEOTIDE SEQUENCE</scope>
    <source>
        <strain evidence="3">AS</strain>
    </source>
</reference>
<sequence>MSATKDDATNTDINMNKDCYEKLIKSTTFVNDKKTFECSSIIGTVNDIKSSDESIEIFMDHPNLSDHIKSVMGHMNDHFTKKINENKLEKTTPL</sequence>
<keyword evidence="4" id="KW-1185">Reference proteome</keyword>
<dbReference type="EMBL" id="LT608163">
    <property type="protein sequence ID" value="SCN61575.1"/>
    <property type="molecule type" value="Genomic_DNA"/>
</dbReference>
<gene>
    <name evidence="1" type="ORF">PCHAJ_000301000</name>
    <name evidence="3" type="ORF">PCHAS_1141300</name>
    <name evidence="2" type="ORF">PCHCB_000303400</name>
</gene>
<dbReference type="OrthoDB" id="381817at2759"/>
<accession>A0A077TLJ0</accession>
<proteinExistence type="predicted"/>
<evidence type="ECO:0000313" key="6">
    <source>
        <dbReference type="Proteomes" id="UP000507163"/>
    </source>
</evidence>
<dbReference type="Proteomes" id="UP000195489">
    <property type="component" value="Chromosome 11"/>
</dbReference>
<evidence type="ECO:0000313" key="5">
    <source>
        <dbReference type="Proteomes" id="UP000195489"/>
    </source>
</evidence>
<dbReference type="VEuPathDB" id="PlasmoDB:PCHAS_1141300"/>
<dbReference type="RefSeq" id="XP_732184.2">
    <property type="nucleotide sequence ID" value="XM_727091.2"/>
</dbReference>
<dbReference type="Proteomes" id="UP000071118">
    <property type="component" value="Chromosome 11"/>
</dbReference>